<dbReference type="KEGG" id="sly:101250249"/>
<dbReference type="OMA" id="MFADCQV"/>
<dbReference type="STRING" id="4081.A0A3Q7HVU4"/>
<feature type="domain" description="F-box" evidence="1">
    <location>
        <begin position="22"/>
        <end position="67"/>
    </location>
</feature>
<dbReference type="Pfam" id="PF07734">
    <property type="entry name" value="FBA_1"/>
    <property type="match status" value="1"/>
</dbReference>
<dbReference type="InterPro" id="IPR006527">
    <property type="entry name" value="F-box-assoc_dom_typ1"/>
</dbReference>
<dbReference type="InterPro" id="IPR017451">
    <property type="entry name" value="F-box-assoc_interact_dom"/>
</dbReference>
<dbReference type="PANTHER" id="PTHR31672">
    <property type="entry name" value="BNACNNG10540D PROTEIN"/>
    <property type="match status" value="1"/>
</dbReference>
<protein>
    <recommendedName>
        <fullName evidence="1">F-box domain-containing protein</fullName>
    </recommendedName>
</protein>
<dbReference type="PANTHER" id="PTHR31672:SF13">
    <property type="entry name" value="F-BOX PROTEIN CPR30-LIKE"/>
    <property type="match status" value="1"/>
</dbReference>
<reference evidence="2" key="1">
    <citation type="journal article" date="2012" name="Nature">
        <title>The tomato genome sequence provides insights into fleshy fruit evolution.</title>
        <authorList>
            <consortium name="Tomato Genome Consortium"/>
        </authorList>
    </citation>
    <scope>NUCLEOTIDE SEQUENCE [LARGE SCALE GENOMIC DNA]</scope>
    <source>
        <strain evidence="2">cv. Heinz 1706</strain>
    </source>
</reference>
<proteinExistence type="predicted"/>
<dbReference type="Proteomes" id="UP000004994">
    <property type="component" value="Chromosome 9"/>
</dbReference>
<evidence type="ECO:0000313" key="2">
    <source>
        <dbReference type="EnsemblPlants" id="Solyc09g005480.3.1"/>
    </source>
</evidence>
<dbReference type="SMART" id="SM00256">
    <property type="entry name" value="FBOX"/>
    <property type="match status" value="1"/>
</dbReference>
<keyword evidence="3" id="KW-1185">Reference proteome</keyword>
<accession>A0A3Q7HVU4</accession>
<organism evidence="2">
    <name type="scientific">Solanum lycopersicum</name>
    <name type="common">Tomato</name>
    <name type="synonym">Lycopersicon esculentum</name>
    <dbReference type="NCBI Taxonomy" id="4081"/>
    <lineage>
        <taxon>Eukaryota</taxon>
        <taxon>Viridiplantae</taxon>
        <taxon>Streptophyta</taxon>
        <taxon>Embryophyta</taxon>
        <taxon>Tracheophyta</taxon>
        <taxon>Spermatophyta</taxon>
        <taxon>Magnoliopsida</taxon>
        <taxon>eudicotyledons</taxon>
        <taxon>Gunneridae</taxon>
        <taxon>Pentapetalae</taxon>
        <taxon>asterids</taxon>
        <taxon>lamiids</taxon>
        <taxon>Solanales</taxon>
        <taxon>Solanaceae</taxon>
        <taxon>Solanoideae</taxon>
        <taxon>Solaneae</taxon>
        <taxon>Solanum</taxon>
        <taxon>Solanum subgen. Lycopersicon</taxon>
    </lineage>
</organism>
<dbReference type="OrthoDB" id="1299800at2759"/>
<evidence type="ECO:0000259" key="1">
    <source>
        <dbReference type="PROSITE" id="PS50181"/>
    </source>
</evidence>
<dbReference type="PaxDb" id="4081-Solyc09g005480.2.1"/>
<reference evidence="2" key="2">
    <citation type="submission" date="2019-01" db="UniProtKB">
        <authorList>
            <consortium name="EnsemblPlants"/>
        </authorList>
    </citation>
    <scope>IDENTIFICATION</scope>
    <source>
        <strain evidence="2">cv. Heinz 1706</strain>
    </source>
</reference>
<sequence>MEKKKKLSKNSIFPDAKIKFAKVPTIHFQDEIMMDILRRLPMRSILRFKCVSKFWKSLIDDTYFKRTHYIHNRDNQNSKKILIAERLVNKDETFSFYTSSLSMVEDKQKLDWPTSCNPVDARIFCSCDGLVLTRVCSKMFDEELLLWNPSTRESILLPHPEYRIMTYVFGLEYDATSEGYKILAVKLNGKKSINISIEFLSIKRNSSWRRIDYPTDIQRVRGFRDCGTDNLAFLHGAFHWLGKSTSGYYTTVSLNISNEVYGEVPLLKQMYDLCPLYFFFDHGVSVLRGMLCFYSTYNKISRSTNGIFNLWVMKDYGVRESWTNFIKIRDTDLFLSARPVYMFADCQVLLHFQRFGYFSSNFTTSGRPFDLCPECDTTKRGIVYAESFISPTSLLT</sequence>
<dbReference type="InterPro" id="IPR001810">
    <property type="entry name" value="F-box_dom"/>
</dbReference>
<dbReference type="InterPro" id="IPR050796">
    <property type="entry name" value="SCF_F-box_component"/>
</dbReference>
<evidence type="ECO:0000313" key="3">
    <source>
        <dbReference type="Proteomes" id="UP000004994"/>
    </source>
</evidence>
<dbReference type="Gramene" id="Solyc09g005480.3.1">
    <property type="protein sequence ID" value="Solyc09g005480.3.1"/>
    <property type="gene ID" value="Solyc09g005480.3"/>
</dbReference>
<dbReference type="NCBIfam" id="TIGR01640">
    <property type="entry name" value="F_box_assoc_1"/>
    <property type="match status" value="1"/>
</dbReference>
<dbReference type="AlphaFoldDB" id="A0A3Q7HVU4"/>
<dbReference type="InParanoid" id="A0A3Q7HVU4"/>
<dbReference type="Pfam" id="PF00646">
    <property type="entry name" value="F-box"/>
    <property type="match status" value="1"/>
</dbReference>
<dbReference type="Gene3D" id="1.20.1280.50">
    <property type="match status" value="1"/>
</dbReference>
<dbReference type="CDD" id="cd22157">
    <property type="entry name" value="F-box_AtFBW1-like"/>
    <property type="match status" value="1"/>
</dbReference>
<dbReference type="SUPFAM" id="SSF81383">
    <property type="entry name" value="F-box domain"/>
    <property type="match status" value="1"/>
</dbReference>
<dbReference type="GeneID" id="101250249"/>
<dbReference type="PROSITE" id="PS50181">
    <property type="entry name" value="FBOX"/>
    <property type="match status" value="1"/>
</dbReference>
<name>A0A3Q7HVU4_SOLLC</name>
<dbReference type="EnsemblPlants" id="Solyc09g005480.3.1">
    <property type="protein sequence ID" value="Solyc09g005480.3.1"/>
    <property type="gene ID" value="Solyc09g005480.3"/>
</dbReference>
<dbReference type="InterPro" id="IPR036047">
    <property type="entry name" value="F-box-like_dom_sf"/>
</dbReference>